<dbReference type="Pfam" id="PF13438">
    <property type="entry name" value="DUF4113"/>
    <property type="match status" value="1"/>
</dbReference>
<dbReference type="Pfam" id="PF00817">
    <property type="entry name" value="IMS"/>
    <property type="match status" value="1"/>
</dbReference>
<organism evidence="7 8">
    <name type="scientific">Leeuwenhoekiella polynyae</name>
    <dbReference type="NCBI Taxonomy" id="1550906"/>
    <lineage>
        <taxon>Bacteria</taxon>
        <taxon>Pseudomonadati</taxon>
        <taxon>Bacteroidota</taxon>
        <taxon>Flavobacteriia</taxon>
        <taxon>Flavobacteriales</taxon>
        <taxon>Flavobacteriaceae</taxon>
        <taxon>Leeuwenhoekiella</taxon>
    </lineage>
</organism>
<evidence type="ECO:0000256" key="4">
    <source>
        <dbReference type="ARBA" id="ARBA00023204"/>
    </source>
</evidence>
<dbReference type="InterPro" id="IPR050116">
    <property type="entry name" value="DNA_polymerase-Y"/>
</dbReference>
<evidence type="ECO:0000256" key="3">
    <source>
        <dbReference type="ARBA" id="ARBA00023199"/>
    </source>
</evidence>
<dbReference type="InterPro" id="IPR043128">
    <property type="entry name" value="Rev_trsase/Diguanyl_cyclase"/>
</dbReference>
<dbReference type="GO" id="GO:0006281">
    <property type="term" value="P:DNA repair"/>
    <property type="evidence" value="ECO:0007669"/>
    <property type="project" value="UniProtKB-KW"/>
</dbReference>
<evidence type="ECO:0000313" key="8">
    <source>
        <dbReference type="Proteomes" id="UP000289859"/>
    </source>
</evidence>
<dbReference type="CDD" id="cd01700">
    <property type="entry name" value="PolY_Pol_V_umuC"/>
    <property type="match status" value="1"/>
</dbReference>
<gene>
    <name evidence="7" type="ORF">DSM02_2697</name>
</gene>
<sequence length="418" mass="47841">MFALIDCNNFYASCERVFNPNLNGQPVVVLSNNDGCVIARSNEAKALGIPMGAPAFKIKELLRQHNIHVFSSNYALYGDMSARVMNILGNYSPELEVYSIDEIFLKLEGFDLFDLTEYGLKMIEVVKRSTGIPISVGIAPTKSLAKVANKIAKKFPARTRGAYVIQTPDQIEKGLKWTQIGDVWGIGRQYAKKLQNIQVFNAWQFTNLPDEYVRKEMSVVGLRLKRDLSGEATLDLEEVAKKKNIAVTRSFERMYTDFEDIRERLATYAGKVSYKLRKQNSCCKLAYIFLHTNVHRDDLAQYHNGITVKMPYETNSSLVITKAVMTGLKRIYKEGYHYKKAGIIVMGLTPDTQKQLTFFYNEDPRHKALMQTIDKLNRTCFDQVKLGAQDLQKVWKMQQNHLSRRYSTRLNEVIEVKV</sequence>
<evidence type="ECO:0000256" key="5">
    <source>
        <dbReference type="ARBA" id="ARBA00023236"/>
    </source>
</evidence>
<dbReference type="OrthoDB" id="9808813at2"/>
<keyword evidence="3" id="KW-0741">SOS mutagenesis</keyword>
<evidence type="ECO:0000256" key="2">
    <source>
        <dbReference type="ARBA" id="ARBA00022763"/>
    </source>
</evidence>
<evidence type="ECO:0000313" key="7">
    <source>
        <dbReference type="EMBL" id="RXG20046.1"/>
    </source>
</evidence>
<dbReference type="PANTHER" id="PTHR11076">
    <property type="entry name" value="DNA REPAIR POLYMERASE UMUC / TRANSFERASE FAMILY MEMBER"/>
    <property type="match status" value="1"/>
</dbReference>
<dbReference type="GO" id="GO:0005829">
    <property type="term" value="C:cytosol"/>
    <property type="evidence" value="ECO:0007669"/>
    <property type="project" value="TreeGrafter"/>
</dbReference>
<dbReference type="Proteomes" id="UP000289859">
    <property type="component" value="Unassembled WGS sequence"/>
</dbReference>
<dbReference type="GO" id="GO:0003887">
    <property type="term" value="F:DNA-directed DNA polymerase activity"/>
    <property type="evidence" value="ECO:0007669"/>
    <property type="project" value="TreeGrafter"/>
</dbReference>
<keyword evidence="5" id="KW-0742">SOS response</keyword>
<dbReference type="GO" id="GO:0003684">
    <property type="term" value="F:damaged DNA binding"/>
    <property type="evidence" value="ECO:0007669"/>
    <property type="project" value="InterPro"/>
</dbReference>
<proteinExistence type="inferred from homology"/>
<reference evidence="7 8" key="1">
    <citation type="submission" date="2018-07" db="EMBL/GenBank/DDBJ databases">
        <title>Leeuwenhoekiella genomics.</title>
        <authorList>
            <person name="Tahon G."/>
            <person name="Willems A."/>
        </authorList>
    </citation>
    <scope>NUCLEOTIDE SEQUENCE [LARGE SCALE GENOMIC DNA]</scope>
    <source>
        <strain evidence="7 8">LMG 29608</strain>
    </source>
</reference>
<dbReference type="PANTHER" id="PTHR11076:SF34">
    <property type="entry name" value="PROTEIN UMUC"/>
    <property type="match status" value="1"/>
</dbReference>
<dbReference type="PROSITE" id="PS50173">
    <property type="entry name" value="UMUC"/>
    <property type="match status" value="1"/>
</dbReference>
<dbReference type="Pfam" id="PF11799">
    <property type="entry name" value="IMS_C"/>
    <property type="match status" value="1"/>
</dbReference>
<comment type="caution">
    <text evidence="7">The sequence shown here is derived from an EMBL/GenBank/DDBJ whole genome shotgun (WGS) entry which is preliminary data.</text>
</comment>
<name>A0A4Q0P2A1_9FLAO</name>
<dbReference type="GO" id="GO:0009432">
    <property type="term" value="P:SOS response"/>
    <property type="evidence" value="ECO:0007669"/>
    <property type="project" value="UniProtKB-KW"/>
</dbReference>
<dbReference type="InterPro" id="IPR001126">
    <property type="entry name" value="UmuC"/>
</dbReference>
<dbReference type="InterPro" id="IPR017961">
    <property type="entry name" value="DNA_pol_Y-fam_little_finger"/>
</dbReference>
<dbReference type="RefSeq" id="WP_128766091.1">
    <property type="nucleotide sequence ID" value="NZ_JBHUOO010000007.1"/>
</dbReference>
<dbReference type="GO" id="GO:0042276">
    <property type="term" value="P:error-prone translesion synthesis"/>
    <property type="evidence" value="ECO:0007669"/>
    <property type="project" value="TreeGrafter"/>
</dbReference>
<dbReference type="InterPro" id="IPR043502">
    <property type="entry name" value="DNA/RNA_pol_sf"/>
</dbReference>
<evidence type="ECO:0000259" key="6">
    <source>
        <dbReference type="PROSITE" id="PS50173"/>
    </source>
</evidence>
<protein>
    <submittedName>
        <fullName evidence="7">DNA polymerase V</fullName>
    </submittedName>
</protein>
<keyword evidence="4" id="KW-0234">DNA repair</keyword>
<dbReference type="InterPro" id="IPR025188">
    <property type="entry name" value="DUF4113"/>
</dbReference>
<feature type="domain" description="UmuC" evidence="6">
    <location>
        <begin position="2"/>
        <end position="187"/>
    </location>
</feature>
<dbReference type="EMBL" id="QOVK01000013">
    <property type="protein sequence ID" value="RXG20046.1"/>
    <property type="molecule type" value="Genomic_DNA"/>
</dbReference>
<keyword evidence="8" id="KW-1185">Reference proteome</keyword>
<accession>A0A4Q0P2A1</accession>
<dbReference type="Gene3D" id="3.30.70.270">
    <property type="match status" value="1"/>
</dbReference>
<dbReference type="SUPFAM" id="SSF56672">
    <property type="entry name" value="DNA/RNA polymerases"/>
    <property type="match status" value="1"/>
</dbReference>
<comment type="similarity">
    <text evidence="1">Belongs to the DNA polymerase type-Y family.</text>
</comment>
<evidence type="ECO:0000256" key="1">
    <source>
        <dbReference type="ARBA" id="ARBA00010945"/>
    </source>
</evidence>
<dbReference type="AlphaFoldDB" id="A0A4Q0P2A1"/>
<keyword evidence="2" id="KW-0227">DNA damage</keyword>
<dbReference type="Gene3D" id="3.40.1170.60">
    <property type="match status" value="1"/>
</dbReference>